<evidence type="ECO:0000256" key="1">
    <source>
        <dbReference type="SAM" id="Phobius"/>
    </source>
</evidence>
<keyword evidence="1" id="KW-0812">Transmembrane</keyword>
<organism evidence="2">
    <name type="scientific">Phaeocystis antarctica</name>
    <dbReference type="NCBI Taxonomy" id="33657"/>
    <lineage>
        <taxon>Eukaryota</taxon>
        <taxon>Haptista</taxon>
        <taxon>Haptophyta</taxon>
        <taxon>Prymnesiophyceae</taxon>
        <taxon>Phaeocystales</taxon>
        <taxon>Phaeocystaceae</taxon>
        <taxon>Phaeocystis</taxon>
    </lineage>
</organism>
<proteinExistence type="predicted"/>
<dbReference type="AlphaFoldDB" id="A0A7S0HCY8"/>
<accession>A0A7S0HCY8</accession>
<evidence type="ECO:0000313" key="2">
    <source>
        <dbReference type="EMBL" id="CAD8479587.1"/>
    </source>
</evidence>
<sequence length="662" mass="74056">MSAETEQEHRLSDEGMRRFPSHERLDSMFATVGGIMKSAGGKPKSSQSLQEDLRAAENKPLSSRMLVTSMLVLVFCLLLNQVGLFVPLVIMARNCALSKVPPSVLPKYATCSDEMLANEMTIIVTVKDTCSQLPGFLTGLERFAPPSVHLIYTFPNFKSCATIDLAPQLKYWKKVTKIPLPLRASPMQGWLDAIPYVKTKYSMLLHNDGYALDSFFGCELLQALKARQRDEPDSNYSLAAPMLFESKADGSLAAHATQTNLRLVEDDSPQGMTVRHDHSLRRALNRGRDYQEGPQTDFVEDHGFLIDTDKIGTVIDPKASFTLEYIDMIMTIRAKGWRVLFTPTARLEFRVTEFSWRDIPYFMYKRSEATAHGTRDYLMAKWQANFPNTGFWTYIKYTIIEQHVYRDELRRVCDAAVANPSAHGCDLHLPTAWKDQAALVFGFFQMVGYNRYQLGGKTVDFIEVLERLDRGWGPSSKEPVQVSRTLWRPPIKSPRATYLSSREILPVGPAGTGVEAEMEHEYLPFSVAKLTFGSCAAVPDGVDAVCGLLLEQAEGCVCWINMPTFKSNSLLIRFIAALAALVKLPSRVTTFVEMALDGSRNGTEHVLPLRRFEGSSFALSTCDLREADCRGEFAFDKRSRLKLFRGAPATPSEVTAALEAAI</sequence>
<feature type="transmembrane region" description="Helical" evidence="1">
    <location>
        <begin position="66"/>
        <end position="90"/>
    </location>
</feature>
<keyword evidence="1" id="KW-0472">Membrane</keyword>
<protein>
    <submittedName>
        <fullName evidence="2">Uncharacterized protein</fullName>
    </submittedName>
</protein>
<name>A0A7S0HCY8_9EUKA</name>
<reference evidence="2" key="1">
    <citation type="submission" date="2021-01" db="EMBL/GenBank/DDBJ databases">
        <authorList>
            <person name="Corre E."/>
            <person name="Pelletier E."/>
            <person name="Niang G."/>
            <person name="Scheremetjew M."/>
            <person name="Finn R."/>
            <person name="Kale V."/>
            <person name="Holt S."/>
            <person name="Cochrane G."/>
            <person name="Meng A."/>
            <person name="Brown T."/>
            <person name="Cohen L."/>
        </authorList>
    </citation>
    <scope>NUCLEOTIDE SEQUENCE</scope>
    <source>
        <strain evidence="2">CCMP1374</strain>
    </source>
</reference>
<keyword evidence="1" id="KW-1133">Transmembrane helix</keyword>
<gene>
    <name evidence="2" type="ORF">PANT1444_LOCUS6205</name>
</gene>
<dbReference type="EMBL" id="HBEP01011038">
    <property type="protein sequence ID" value="CAD8479587.1"/>
    <property type="molecule type" value="Transcribed_RNA"/>
</dbReference>